<dbReference type="InterPro" id="IPR036388">
    <property type="entry name" value="WH-like_DNA-bd_sf"/>
</dbReference>
<reference evidence="2 3" key="1">
    <citation type="submission" date="2024-09" db="EMBL/GenBank/DDBJ databases">
        <authorList>
            <person name="Sun Q."/>
            <person name="Mori K."/>
        </authorList>
    </citation>
    <scope>NUCLEOTIDE SEQUENCE [LARGE SCALE GENOMIC DNA]</scope>
    <source>
        <strain evidence="2 3">JCM 3143</strain>
    </source>
</reference>
<proteinExistence type="predicted"/>
<dbReference type="EMBL" id="JBHMBW010000057">
    <property type="protein sequence ID" value="MFB9629446.1"/>
    <property type="molecule type" value="Genomic_DNA"/>
</dbReference>
<dbReference type="PROSITE" id="PS50987">
    <property type="entry name" value="HTH_ARSR_2"/>
    <property type="match status" value="1"/>
</dbReference>
<dbReference type="CDD" id="cd00090">
    <property type="entry name" value="HTH_ARSR"/>
    <property type="match status" value="1"/>
</dbReference>
<keyword evidence="3" id="KW-1185">Reference proteome</keyword>
<evidence type="ECO:0000313" key="3">
    <source>
        <dbReference type="Proteomes" id="UP001589532"/>
    </source>
</evidence>
<dbReference type="InterPro" id="IPR001845">
    <property type="entry name" value="HTH_ArsR_DNA-bd_dom"/>
</dbReference>
<protein>
    <submittedName>
        <fullName evidence="2">ArsR/SmtB family transcription factor</fullName>
    </submittedName>
</protein>
<dbReference type="SUPFAM" id="SSF46785">
    <property type="entry name" value="Winged helix' DNA-binding domain"/>
    <property type="match status" value="1"/>
</dbReference>
<feature type="domain" description="HTH arsR-type" evidence="1">
    <location>
        <begin position="6"/>
        <end position="101"/>
    </location>
</feature>
<dbReference type="InterPro" id="IPR011991">
    <property type="entry name" value="ArsR-like_HTH"/>
</dbReference>
<organism evidence="2 3">
    <name type="scientific">Nonomuraea helvata</name>
    <dbReference type="NCBI Taxonomy" id="37484"/>
    <lineage>
        <taxon>Bacteria</taxon>
        <taxon>Bacillati</taxon>
        <taxon>Actinomycetota</taxon>
        <taxon>Actinomycetes</taxon>
        <taxon>Streptosporangiales</taxon>
        <taxon>Streptosporangiaceae</taxon>
        <taxon>Nonomuraea</taxon>
    </lineage>
</organism>
<sequence length="113" mass="12326">MRQLPEPARAALTLAPVLHALGDPVRLELVRRASVKPESTCSALADGMDVPLSTLTNHWRIMREAGLISMSVDGRHRRIRLRADDLRDRFPGLLDPILRLAADESPDGGAVGS</sequence>
<name>A0ABV5SCP2_9ACTN</name>
<comment type="caution">
    <text evidence="2">The sequence shown here is derived from an EMBL/GenBank/DDBJ whole genome shotgun (WGS) entry which is preliminary data.</text>
</comment>
<evidence type="ECO:0000259" key="1">
    <source>
        <dbReference type="PROSITE" id="PS50987"/>
    </source>
</evidence>
<accession>A0ABV5SCP2</accession>
<dbReference type="InterPro" id="IPR036390">
    <property type="entry name" value="WH_DNA-bd_sf"/>
</dbReference>
<dbReference type="Gene3D" id="1.10.10.10">
    <property type="entry name" value="Winged helix-like DNA-binding domain superfamily/Winged helix DNA-binding domain"/>
    <property type="match status" value="1"/>
</dbReference>
<dbReference type="SMART" id="SM00418">
    <property type="entry name" value="HTH_ARSR"/>
    <property type="match status" value="1"/>
</dbReference>
<evidence type="ECO:0000313" key="2">
    <source>
        <dbReference type="EMBL" id="MFB9629446.1"/>
    </source>
</evidence>
<dbReference type="Proteomes" id="UP001589532">
    <property type="component" value="Unassembled WGS sequence"/>
</dbReference>
<gene>
    <name evidence="2" type="ORF">ACFFSA_40770</name>
</gene>
<dbReference type="Pfam" id="PF12840">
    <property type="entry name" value="HTH_20"/>
    <property type="match status" value="1"/>
</dbReference>
<dbReference type="RefSeq" id="WP_344987753.1">
    <property type="nucleotide sequence ID" value="NZ_BAAAXV010000002.1"/>
</dbReference>